<evidence type="ECO:0000313" key="5">
    <source>
        <dbReference type="Proteomes" id="UP000544090"/>
    </source>
</evidence>
<feature type="compositionally biased region" description="Low complexity" evidence="1">
    <location>
        <begin position="30"/>
        <end position="75"/>
    </location>
</feature>
<feature type="compositionally biased region" description="Basic and acidic residues" evidence="1">
    <location>
        <begin position="321"/>
        <end position="330"/>
    </location>
</feature>
<organism evidence="4 5">
    <name type="scientific">Arthrobacter mobilis</name>
    <dbReference type="NCBI Taxonomy" id="2724944"/>
    <lineage>
        <taxon>Bacteria</taxon>
        <taxon>Bacillati</taxon>
        <taxon>Actinomycetota</taxon>
        <taxon>Actinomycetes</taxon>
        <taxon>Micrococcales</taxon>
        <taxon>Micrococcaceae</taxon>
        <taxon>Arthrobacter</taxon>
    </lineage>
</organism>
<dbReference type="InterPro" id="IPR006311">
    <property type="entry name" value="TAT_signal"/>
</dbReference>
<dbReference type="PROSITE" id="PS51257">
    <property type="entry name" value="PROKAR_LIPOPROTEIN"/>
    <property type="match status" value="1"/>
</dbReference>
<keyword evidence="5" id="KW-1185">Reference proteome</keyword>
<feature type="signal peptide" evidence="2">
    <location>
        <begin position="1"/>
        <end position="22"/>
    </location>
</feature>
<comment type="caution">
    <text evidence="4">The sequence shown here is derived from an EMBL/GenBank/DDBJ whole genome shotgun (WGS) entry which is preliminary data.</text>
</comment>
<dbReference type="InterPro" id="IPR008613">
    <property type="entry name" value="Excalibur_Ca-bd_domain"/>
</dbReference>
<dbReference type="InterPro" id="IPR011089">
    <property type="entry name" value="GmrSD_C"/>
</dbReference>
<protein>
    <submittedName>
        <fullName evidence="4">DUF1524 domain-containing protein</fullName>
    </submittedName>
</protein>
<dbReference type="PROSITE" id="PS51318">
    <property type="entry name" value="TAT"/>
    <property type="match status" value="1"/>
</dbReference>
<gene>
    <name evidence="4" type="ORF">HGG74_17290</name>
</gene>
<evidence type="ECO:0000313" key="4">
    <source>
        <dbReference type="EMBL" id="NKX56249.1"/>
    </source>
</evidence>
<dbReference type="PANTHER" id="PTHR24094:SF15">
    <property type="entry name" value="AMP-DEPENDENT SYNTHETASE_LIGASE DOMAIN-CONTAINING PROTEIN-RELATED"/>
    <property type="match status" value="1"/>
</dbReference>
<accession>A0A7X6HHD5</accession>
<proteinExistence type="predicted"/>
<evidence type="ECO:0000256" key="2">
    <source>
        <dbReference type="SAM" id="SignalP"/>
    </source>
</evidence>
<keyword evidence="2" id="KW-0732">Signal</keyword>
<dbReference type="EMBL" id="JAAZSQ010000021">
    <property type="protein sequence ID" value="NKX56249.1"/>
    <property type="molecule type" value="Genomic_DNA"/>
</dbReference>
<evidence type="ECO:0000256" key="1">
    <source>
        <dbReference type="SAM" id="MobiDB-lite"/>
    </source>
</evidence>
<feature type="region of interest" description="Disordered" evidence="1">
    <location>
        <begin position="94"/>
        <end position="114"/>
    </location>
</feature>
<dbReference type="SMART" id="SM00894">
    <property type="entry name" value="Excalibur"/>
    <property type="match status" value="1"/>
</dbReference>
<feature type="domain" description="Excalibur calcium-binding" evidence="3">
    <location>
        <begin position="299"/>
        <end position="335"/>
    </location>
</feature>
<dbReference type="Proteomes" id="UP000544090">
    <property type="component" value="Unassembled WGS sequence"/>
</dbReference>
<dbReference type="PANTHER" id="PTHR24094">
    <property type="entry name" value="SECRETED PROTEIN"/>
    <property type="match status" value="1"/>
</dbReference>
<dbReference type="Pfam" id="PF07510">
    <property type="entry name" value="GmrSD_C"/>
    <property type="match status" value="1"/>
</dbReference>
<feature type="region of interest" description="Disordered" evidence="1">
    <location>
        <begin position="28"/>
        <end position="79"/>
    </location>
</feature>
<sequence>MNVSFRTTVLSALAAVLVAAGAAGCGQPGAAGASAATAAQPAEASQPAQPQPARTAEAGGSGTPAQQQPSAQQQAETRAGTALAQLSTIGIKGRAPKTGYSRDRFGDGWQDPDGNGCDARNDILNRDLAGIRHRAGTHGCIVTSGTLNDPYTAARISFVRGNATSTAVQIDHVVALSDAWQKGAQLLSARQRLAFANDPLNLIAADGPANGAKSDSDAASWLPPNRGFRCRYVARQTAVKAKYGLWMTQAEHDAIARVLSSCPQEPVPSAAVAARRTTAAAAAGTSRIPAEASRSGVPSYRNCTEVKAAGEAPIRAGDPGWDTKFDRDGDGVGCES</sequence>
<feature type="region of interest" description="Disordered" evidence="1">
    <location>
        <begin position="311"/>
        <end position="336"/>
    </location>
</feature>
<dbReference type="AlphaFoldDB" id="A0A7X6HHD5"/>
<dbReference type="Pfam" id="PF05901">
    <property type="entry name" value="Excalibur"/>
    <property type="match status" value="1"/>
</dbReference>
<evidence type="ECO:0000259" key="3">
    <source>
        <dbReference type="SMART" id="SM00894"/>
    </source>
</evidence>
<reference evidence="4 5" key="1">
    <citation type="submission" date="2020-04" db="EMBL/GenBank/DDBJ databases">
        <title>Arthrobacter sp. nov.</title>
        <authorList>
            <person name="Liu S."/>
        </authorList>
    </citation>
    <scope>NUCLEOTIDE SEQUENCE [LARGE SCALE GENOMIC DNA]</scope>
    <source>
        <strain evidence="4 5">E918</strain>
    </source>
</reference>
<dbReference type="RefSeq" id="WP_168488386.1">
    <property type="nucleotide sequence ID" value="NZ_JAAZSQ010000021.1"/>
</dbReference>
<feature type="chain" id="PRO_5038766008" evidence="2">
    <location>
        <begin position="23"/>
        <end position="336"/>
    </location>
</feature>
<name>A0A7X6HHD5_9MICC</name>